<evidence type="ECO:0000313" key="2">
    <source>
        <dbReference type="Proteomes" id="UP000615446"/>
    </source>
</evidence>
<gene>
    <name evidence="1" type="ORF">RCL2_000748100</name>
</gene>
<protein>
    <submittedName>
        <fullName evidence="1">Uncharacterized protein</fullName>
    </submittedName>
</protein>
<dbReference type="Proteomes" id="UP000615446">
    <property type="component" value="Unassembled WGS sequence"/>
</dbReference>
<accession>A0A8H3L6D2</accession>
<dbReference type="AlphaFoldDB" id="A0A8H3L6D2"/>
<name>A0A8H3L6D2_9GLOM</name>
<organism evidence="1 2">
    <name type="scientific">Rhizophagus clarus</name>
    <dbReference type="NCBI Taxonomy" id="94130"/>
    <lineage>
        <taxon>Eukaryota</taxon>
        <taxon>Fungi</taxon>
        <taxon>Fungi incertae sedis</taxon>
        <taxon>Mucoromycota</taxon>
        <taxon>Glomeromycotina</taxon>
        <taxon>Glomeromycetes</taxon>
        <taxon>Glomerales</taxon>
        <taxon>Glomeraceae</taxon>
        <taxon>Rhizophagus</taxon>
    </lineage>
</organism>
<dbReference type="EMBL" id="BLAL01000047">
    <property type="protein sequence ID" value="GES80188.1"/>
    <property type="molecule type" value="Genomic_DNA"/>
</dbReference>
<evidence type="ECO:0000313" key="1">
    <source>
        <dbReference type="EMBL" id="GES80188.1"/>
    </source>
</evidence>
<proteinExistence type="predicted"/>
<sequence>MQWRSIFSKAKTGSFSCLSCLSKCAIVIKLPTTTKVEQQRKQDDQKKEPEKEIIEKYVDRIIKEKDEQIAKLHWRYRHQNDHRKRNDRSEKVTIRLTKETSKLFESKTFNVITILNDMKYYLRWYPGKWKPNK</sequence>
<comment type="caution">
    <text evidence="1">The sequence shown here is derived from an EMBL/GenBank/DDBJ whole genome shotgun (WGS) entry which is preliminary data.</text>
</comment>
<reference evidence="1" key="1">
    <citation type="submission" date="2019-10" db="EMBL/GenBank/DDBJ databases">
        <title>Conservation and host-specific expression of non-tandemly repeated heterogenous ribosome RNA gene in arbuscular mycorrhizal fungi.</title>
        <authorList>
            <person name="Maeda T."/>
            <person name="Kobayashi Y."/>
            <person name="Nakagawa T."/>
            <person name="Ezawa T."/>
            <person name="Yamaguchi K."/>
            <person name="Bino T."/>
            <person name="Nishimoto Y."/>
            <person name="Shigenobu S."/>
            <person name="Kawaguchi M."/>
        </authorList>
    </citation>
    <scope>NUCLEOTIDE SEQUENCE</scope>
    <source>
        <strain evidence="1">HR1</strain>
    </source>
</reference>